<reference evidence="1" key="1">
    <citation type="journal article" date="2022" name="Front. Genet.">
        <title>Chromosome-Scale Assembly of the Dendrobium nobile Genome Provides Insights Into the Molecular Mechanism of the Biosynthesis of the Medicinal Active Ingredient of Dendrobium.</title>
        <authorList>
            <person name="Xu Q."/>
            <person name="Niu S.-C."/>
            <person name="Li K.-L."/>
            <person name="Zheng P.-J."/>
            <person name="Zhang X.-J."/>
            <person name="Jia Y."/>
            <person name="Liu Y."/>
            <person name="Niu Y.-X."/>
            <person name="Yu L.-H."/>
            <person name="Chen D.-F."/>
            <person name="Zhang G.-Q."/>
        </authorList>
    </citation>
    <scope>NUCLEOTIDE SEQUENCE</scope>
    <source>
        <tissue evidence="1">Leaf</tissue>
    </source>
</reference>
<evidence type="ECO:0000313" key="2">
    <source>
        <dbReference type="Proteomes" id="UP000829196"/>
    </source>
</evidence>
<dbReference type="Gene3D" id="3.40.50.300">
    <property type="entry name" value="P-loop containing nucleotide triphosphate hydrolases"/>
    <property type="match status" value="1"/>
</dbReference>
<keyword evidence="2" id="KW-1185">Reference proteome</keyword>
<dbReference type="InterPro" id="IPR027417">
    <property type="entry name" value="P-loop_NTPase"/>
</dbReference>
<organism evidence="1 2">
    <name type="scientific">Dendrobium nobile</name>
    <name type="common">Orchid</name>
    <dbReference type="NCBI Taxonomy" id="94219"/>
    <lineage>
        <taxon>Eukaryota</taxon>
        <taxon>Viridiplantae</taxon>
        <taxon>Streptophyta</taxon>
        <taxon>Embryophyta</taxon>
        <taxon>Tracheophyta</taxon>
        <taxon>Spermatophyta</taxon>
        <taxon>Magnoliopsida</taxon>
        <taxon>Liliopsida</taxon>
        <taxon>Asparagales</taxon>
        <taxon>Orchidaceae</taxon>
        <taxon>Epidendroideae</taxon>
        <taxon>Malaxideae</taxon>
        <taxon>Dendrobiinae</taxon>
        <taxon>Dendrobium</taxon>
    </lineage>
</organism>
<proteinExistence type="predicted"/>
<dbReference type="Proteomes" id="UP000829196">
    <property type="component" value="Unassembled WGS sequence"/>
</dbReference>
<dbReference type="AlphaFoldDB" id="A0A8T3C7V6"/>
<accession>A0A8T3C7V6</accession>
<evidence type="ECO:0000313" key="1">
    <source>
        <dbReference type="EMBL" id="KAI0527106.1"/>
    </source>
</evidence>
<sequence length="63" mass="7556">MLESLKKERPRLETLKARQDSLWIEIMSKKFLLVLDDIWENDKNRMKANGRRCSSFGLRKFGK</sequence>
<comment type="caution">
    <text evidence="1">The sequence shown here is derived from an EMBL/GenBank/DDBJ whole genome shotgun (WGS) entry which is preliminary data.</text>
</comment>
<gene>
    <name evidence="1" type="ORF">KFK09_002704</name>
</gene>
<name>A0A8T3C7V6_DENNO</name>
<dbReference type="OrthoDB" id="1692645at2759"/>
<protein>
    <submittedName>
        <fullName evidence="1">Uncharacterized protein</fullName>
    </submittedName>
</protein>
<dbReference type="EMBL" id="JAGYWB010000003">
    <property type="protein sequence ID" value="KAI0527106.1"/>
    <property type="molecule type" value="Genomic_DNA"/>
</dbReference>